<sequence>MAAPIAAYAGAHATGSEAEPLAVHKPQDVEQIQALIKRCRAAKTPITTFSSSGPGRRRGATSSRKSVFLDLSAMKRVFHIDAQDAVAVIEPGVTFAELDAALAPHGLRTFKPLAPRPGKSVIASYLEREPILNVKEQWDVLDPLGAAEVVFGTGETFHTGSAAAPGTMDEHWRAGMRYLTAMGPVGTDFMRVLQGAQGTLGVVTWAAVFCERRPTIEKSYFIGAEEIEPLIQICSELNYRRLGGAMFIMDRSEMALLMVDAANSYQDVADQLPAWVLFVSLAAAAEFPQDQISYEAADLAAIAAKQDLMPVTSLRGVAADDVRTRLETSSSHDHRAAAGRAYRELFFLTQIDRAPGFIARVKARVQSGASTPMRLGVYLQPRLQGRNCHLEFTLGYGAAAPRVAQMAALTATALAEECAKAGGLFSRPYAPWTKMAFENHQALVPFLRHTKQMFDPDGILNPGRLCF</sequence>
<comment type="caution">
    <text evidence="6">The sequence shown here is derived from an EMBL/GenBank/DDBJ whole genome shotgun (WGS) entry which is preliminary data.</text>
</comment>
<dbReference type="EMBL" id="JACIIZ010000011">
    <property type="protein sequence ID" value="MBB6253278.1"/>
    <property type="molecule type" value="Genomic_DNA"/>
</dbReference>
<dbReference type="GO" id="GO:0071949">
    <property type="term" value="F:FAD binding"/>
    <property type="evidence" value="ECO:0007669"/>
    <property type="project" value="InterPro"/>
</dbReference>
<reference evidence="6 7" key="1">
    <citation type="submission" date="2020-08" db="EMBL/GenBank/DDBJ databases">
        <title>Genomic Encyclopedia of Type Strains, Phase IV (KMG-IV): sequencing the most valuable type-strain genomes for metagenomic binning, comparative biology and taxonomic classification.</title>
        <authorList>
            <person name="Goeker M."/>
        </authorList>
    </citation>
    <scope>NUCLEOTIDE SEQUENCE [LARGE SCALE GENOMIC DNA]</scope>
    <source>
        <strain evidence="6 7">DSM 22198</strain>
    </source>
</reference>
<evidence type="ECO:0000256" key="2">
    <source>
        <dbReference type="ARBA" id="ARBA00022630"/>
    </source>
</evidence>
<dbReference type="InterPro" id="IPR036318">
    <property type="entry name" value="FAD-bd_PCMH-like_sf"/>
</dbReference>
<dbReference type="GO" id="GO:0016491">
    <property type="term" value="F:oxidoreductase activity"/>
    <property type="evidence" value="ECO:0007669"/>
    <property type="project" value="UniProtKB-KW"/>
</dbReference>
<gene>
    <name evidence="6" type="ORF">FHS74_003847</name>
</gene>
<dbReference type="Gene3D" id="3.30.465.10">
    <property type="match status" value="1"/>
</dbReference>
<dbReference type="Pfam" id="PF01565">
    <property type="entry name" value="FAD_binding_4"/>
    <property type="match status" value="1"/>
</dbReference>
<dbReference type="AlphaFoldDB" id="A0A7X0AZZ8"/>
<dbReference type="Proteomes" id="UP000539175">
    <property type="component" value="Unassembled WGS sequence"/>
</dbReference>
<comment type="cofactor">
    <cofactor evidence="1">
        <name>FAD</name>
        <dbReference type="ChEBI" id="CHEBI:57692"/>
    </cofactor>
</comment>
<keyword evidence="4" id="KW-0560">Oxidoreductase</keyword>
<dbReference type="InterPro" id="IPR016164">
    <property type="entry name" value="FAD-linked_Oxase-like_C"/>
</dbReference>
<dbReference type="RefSeq" id="WP_184803568.1">
    <property type="nucleotide sequence ID" value="NZ_JACIIZ010000011.1"/>
</dbReference>
<name>A0A7X0AZZ8_9PROT</name>
<dbReference type="InterPro" id="IPR004113">
    <property type="entry name" value="FAD-bd_oxidored_4_C"/>
</dbReference>
<proteinExistence type="predicted"/>
<dbReference type="InterPro" id="IPR016166">
    <property type="entry name" value="FAD-bd_PCMH"/>
</dbReference>
<dbReference type="PANTHER" id="PTHR11748">
    <property type="entry name" value="D-LACTATE DEHYDROGENASE"/>
    <property type="match status" value="1"/>
</dbReference>
<dbReference type="PROSITE" id="PS51387">
    <property type="entry name" value="FAD_PCMH"/>
    <property type="match status" value="1"/>
</dbReference>
<evidence type="ECO:0000256" key="3">
    <source>
        <dbReference type="ARBA" id="ARBA00022827"/>
    </source>
</evidence>
<protein>
    <submittedName>
        <fullName evidence="6">FAD/FMN-containing dehydrogenase</fullName>
    </submittedName>
</protein>
<dbReference type="SUPFAM" id="SSF55103">
    <property type="entry name" value="FAD-linked oxidases, C-terminal domain"/>
    <property type="match status" value="1"/>
</dbReference>
<dbReference type="Pfam" id="PF02913">
    <property type="entry name" value="FAD-oxidase_C"/>
    <property type="match status" value="1"/>
</dbReference>
<feature type="domain" description="FAD-binding PCMH-type" evidence="5">
    <location>
        <begin position="16"/>
        <end position="213"/>
    </location>
</feature>
<dbReference type="SUPFAM" id="SSF56176">
    <property type="entry name" value="FAD-binding/transporter-associated domain-like"/>
    <property type="match status" value="1"/>
</dbReference>
<accession>A0A7X0AZZ8</accession>
<keyword evidence="2" id="KW-0285">Flavoprotein</keyword>
<evidence type="ECO:0000313" key="6">
    <source>
        <dbReference type="EMBL" id="MBB6253278.1"/>
    </source>
</evidence>
<dbReference type="InterPro" id="IPR006094">
    <property type="entry name" value="Oxid_FAD_bind_N"/>
</dbReference>
<evidence type="ECO:0000259" key="5">
    <source>
        <dbReference type="PROSITE" id="PS51387"/>
    </source>
</evidence>
<evidence type="ECO:0000256" key="4">
    <source>
        <dbReference type="ARBA" id="ARBA00023002"/>
    </source>
</evidence>
<organism evidence="6 7">
    <name type="scientific">Nitrospirillum iridis</name>
    <dbReference type="NCBI Taxonomy" id="765888"/>
    <lineage>
        <taxon>Bacteria</taxon>
        <taxon>Pseudomonadati</taxon>
        <taxon>Pseudomonadota</taxon>
        <taxon>Alphaproteobacteria</taxon>
        <taxon>Rhodospirillales</taxon>
        <taxon>Azospirillaceae</taxon>
        <taxon>Nitrospirillum</taxon>
    </lineage>
</organism>
<keyword evidence="3" id="KW-0274">FAD</keyword>
<dbReference type="InterPro" id="IPR016169">
    <property type="entry name" value="FAD-bd_PCMH_sub2"/>
</dbReference>
<evidence type="ECO:0000313" key="7">
    <source>
        <dbReference type="Proteomes" id="UP000539175"/>
    </source>
</evidence>
<keyword evidence="7" id="KW-1185">Reference proteome</keyword>
<evidence type="ECO:0000256" key="1">
    <source>
        <dbReference type="ARBA" id="ARBA00001974"/>
    </source>
</evidence>